<dbReference type="AlphaFoldDB" id="A0A1D2MC30"/>
<dbReference type="InterPro" id="IPR011333">
    <property type="entry name" value="SKP1/BTB/POZ_sf"/>
</dbReference>
<dbReference type="Proteomes" id="UP000094527">
    <property type="component" value="Unassembled WGS sequence"/>
</dbReference>
<evidence type="ECO:0000313" key="3">
    <source>
        <dbReference type="Proteomes" id="UP000094527"/>
    </source>
</evidence>
<comment type="caution">
    <text evidence="2">The sequence shown here is derived from an EMBL/GenBank/DDBJ whole genome shotgun (WGS) entry which is preliminary data.</text>
</comment>
<dbReference type="PROSITE" id="PS50097">
    <property type="entry name" value="BTB"/>
    <property type="match status" value="1"/>
</dbReference>
<dbReference type="CDD" id="cd18186">
    <property type="entry name" value="BTB_POZ_ZBTB_KLHL-like"/>
    <property type="match status" value="1"/>
</dbReference>
<dbReference type="EMBL" id="LJIJ01001911">
    <property type="protein sequence ID" value="ODM90557.1"/>
    <property type="molecule type" value="Genomic_DNA"/>
</dbReference>
<evidence type="ECO:0000313" key="2">
    <source>
        <dbReference type="EMBL" id="ODM90557.1"/>
    </source>
</evidence>
<dbReference type="SUPFAM" id="SSF54695">
    <property type="entry name" value="POZ domain"/>
    <property type="match status" value="1"/>
</dbReference>
<dbReference type="OrthoDB" id="6482909at2759"/>
<reference evidence="2 3" key="1">
    <citation type="journal article" date="2016" name="Genome Biol. Evol.">
        <title>Gene Family Evolution Reflects Adaptation to Soil Environmental Stressors in the Genome of the Collembolan Orchesella cincta.</title>
        <authorList>
            <person name="Faddeeva-Vakhrusheva A."/>
            <person name="Derks M.F."/>
            <person name="Anvar S.Y."/>
            <person name="Agamennone V."/>
            <person name="Suring W."/>
            <person name="Smit S."/>
            <person name="van Straalen N.M."/>
            <person name="Roelofs D."/>
        </authorList>
    </citation>
    <scope>NUCLEOTIDE SEQUENCE [LARGE SCALE GENOMIC DNA]</scope>
    <source>
        <tissue evidence="2">Mixed pool</tissue>
    </source>
</reference>
<dbReference type="STRING" id="48709.A0A1D2MC30"/>
<dbReference type="Pfam" id="PF00651">
    <property type="entry name" value="BTB"/>
    <property type="match status" value="1"/>
</dbReference>
<feature type="domain" description="BTB" evidence="1">
    <location>
        <begin position="201"/>
        <end position="269"/>
    </location>
</feature>
<protein>
    <submittedName>
        <fullName evidence="2">Speckle-type POZ protein</fullName>
    </submittedName>
</protein>
<accession>A0A1D2MC30</accession>
<evidence type="ECO:0000259" key="1">
    <source>
        <dbReference type="PROSITE" id="PS50097"/>
    </source>
</evidence>
<proteinExistence type="predicted"/>
<dbReference type="Gene3D" id="3.30.710.10">
    <property type="entry name" value="Potassium Channel Kv1.1, Chain A"/>
    <property type="match status" value="1"/>
</dbReference>
<dbReference type="InterPro" id="IPR000210">
    <property type="entry name" value="BTB/POZ_dom"/>
</dbReference>
<sequence>MCGGKNKDMDSIKRQLYLLKDQQPKQHFHWARPGHTVLYEGTFQDLKLSSIGQSMDENDTTIISSIEHARTQPMDRSYIEMVVKYDKPNDKFKPAATAILGDSFVRCLSNLLSEPTIYIQGKFANDTNRPFKTTGMQLKAINYVEDIEGAANIMRLLNERSDYTHIGITYSIILEWKDLKVTVKKDRSAVLDKLFSEKLLTDCCIVAAEGKEVACHRNVLAANSDVILAMLTSGMEESRNNKIPMIDISEEVVNLLLAYLYGRDINTAEMEEDIAYDLLRTAHKYNISSLQELMAVTLFNKSNDSFTTNTVLDVYFFTLNLEELTELCNKMLNILKSNPRKLIESTVYKDLIETSPKEAIELALKLLELGIGEPISRSLPEI</sequence>
<organism evidence="2 3">
    <name type="scientific">Orchesella cincta</name>
    <name type="common">Springtail</name>
    <name type="synonym">Podura cincta</name>
    <dbReference type="NCBI Taxonomy" id="48709"/>
    <lineage>
        <taxon>Eukaryota</taxon>
        <taxon>Metazoa</taxon>
        <taxon>Ecdysozoa</taxon>
        <taxon>Arthropoda</taxon>
        <taxon>Hexapoda</taxon>
        <taxon>Collembola</taxon>
        <taxon>Entomobryomorpha</taxon>
        <taxon>Entomobryoidea</taxon>
        <taxon>Orchesellidae</taxon>
        <taxon>Orchesellinae</taxon>
        <taxon>Orchesella</taxon>
    </lineage>
</organism>
<keyword evidence="3" id="KW-1185">Reference proteome</keyword>
<name>A0A1D2MC30_ORCCI</name>
<gene>
    <name evidence="2" type="ORF">Ocin01_16125</name>
</gene>
<dbReference type="PANTHER" id="PTHR24413">
    <property type="entry name" value="SPECKLE-TYPE POZ PROTEIN"/>
    <property type="match status" value="1"/>
</dbReference>
<dbReference type="SMART" id="SM00225">
    <property type="entry name" value="BTB"/>
    <property type="match status" value="1"/>
</dbReference>